<evidence type="ECO:0000256" key="5">
    <source>
        <dbReference type="ARBA" id="ARBA00022842"/>
    </source>
</evidence>
<dbReference type="InterPro" id="IPR001173">
    <property type="entry name" value="Glyco_trans_2-like"/>
</dbReference>
<dbReference type="Pfam" id="PF00535">
    <property type="entry name" value="Glycos_transf_2"/>
    <property type="match status" value="1"/>
</dbReference>
<evidence type="ECO:0000259" key="6">
    <source>
        <dbReference type="Pfam" id="PF00535"/>
    </source>
</evidence>
<organism evidence="7">
    <name type="scientific">marine sediment metagenome</name>
    <dbReference type="NCBI Taxonomy" id="412755"/>
    <lineage>
        <taxon>unclassified sequences</taxon>
        <taxon>metagenomes</taxon>
        <taxon>ecological metagenomes</taxon>
    </lineage>
</organism>
<dbReference type="Gene3D" id="3.90.550.10">
    <property type="entry name" value="Spore Coat Polysaccharide Biosynthesis Protein SpsA, Chain A"/>
    <property type="match status" value="1"/>
</dbReference>
<comment type="similarity">
    <text evidence="2">Belongs to the glycosyltransferase 2 family.</text>
</comment>
<dbReference type="EMBL" id="BARS01006664">
    <property type="protein sequence ID" value="GAF71911.1"/>
    <property type="molecule type" value="Genomic_DNA"/>
</dbReference>
<dbReference type="CDD" id="cd04179">
    <property type="entry name" value="DPM_DPG-synthase_like"/>
    <property type="match status" value="1"/>
</dbReference>
<keyword evidence="4" id="KW-0808">Transferase</keyword>
<comment type="caution">
    <text evidence="7">The sequence shown here is derived from an EMBL/GenBank/DDBJ whole genome shotgun (WGS) entry which is preliminary data.</text>
</comment>
<dbReference type="AlphaFoldDB" id="X0S9Q2"/>
<evidence type="ECO:0000256" key="1">
    <source>
        <dbReference type="ARBA" id="ARBA00001946"/>
    </source>
</evidence>
<evidence type="ECO:0000256" key="2">
    <source>
        <dbReference type="ARBA" id="ARBA00006739"/>
    </source>
</evidence>
<accession>X0S9Q2</accession>
<dbReference type="InterPro" id="IPR050256">
    <property type="entry name" value="Glycosyltransferase_2"/>
</dbReference>
<sequence>MIKIQGNRVDMENVGVIVPAWNEERDIRFVLDALGPIEWLEQVVVVDDGSSDATPHVAQDCSEKYPRMSVVMLPQNQGKGSAMLAGIRALSDEVDTVVFLDADLIGLSEDHLRALVLPVKNQNCEMSVAIFKEGYWRTDISQKFAPNLNGQRCLPRQAAELAILPLAESGYGVEIGLTLYARRNTWRIQYVSWKGMTHDMKENKLGRFEGYRVRVMMYKQILVAWIRGWG</sequence>
<dbReference type="InterPro" id="IPR029044">
    <property type="entry name" value="Nucleotide-diphossugar_trans"/>
</dbReference>
<gene>
    <name evidence="7" type="ORF">S01H1_12949</name>
</gene>
<evidence type="ECO:0000256" key="4">
    <source>
        <dbReference type="ARBA" id="ARBA00022679"/>
    </source>
</evidence>
<proteinExistence type="inferred from homology"/>
<keyword evidence="3" id="KW-0328">Glycosyltransferase</keyword>
<keyword evidence="5" id="KW-0460">Magnesium</keyword>
<dbReference type="PANTHER" id="PTHR48090">
    <property type="entry name" value="UNDECAPRENYL-PHOSPHATE 4-DEOXY-4-FORMAMIDO-L-ARABINOSE TRANSFERASE-RELATED"/>
    <property type="match status" value="1"/>
</dbReference>
<dbReference type="PANTHER" id="PTHR48090:SF10">
    <property type="entry name" value="GLUCOSYL-3-PHOSPHOGLYCERATE SYNTHASE"/>
    <property type="match status" value="1"/>
</dbReference>
<protein>
    <recommendedName>
        <fullName evidence="6">Glycosyltransferase 2-like domain-containing protein</fullName>
    </recommendedName>
</protein>
<dbReference type="GO" id="GO:0016757">
    <property type="term" value="F:glycosyltransferase activity"/>
    <property type="evidence" value="ECO:0007669"/>
    <property type="project" value="UniProtKB-KW"/>
</dbReference>
<evidence type="ECO:0000313" key="7">
    <source>
        <dbReference type="EMBL" id="GAF71911.1"/>
    </source>
</evidence>
<comment type="cofactor">
    <cofactor evidence="1">
        <name>Mg(2+)</name>
        <dbReference type="ChEBI" id="CHEBI:18420"/>
    </cofactor>
</comment>
<evidence type="ECO:0000256" key="3">
    <source>
        <dbReference type="ARBA" id="ARBA00022676"/>
    </source>
</evidence>
<name>X0S9Q2_9ZZZZ</name>
<feature type="domain" description="Glycosyltransferase 2-like" evidence="6">
    <location>
        <begin position="16"/>
        <end position="134"/>
    </location>
</feature>
<dbReference type="SUPFAM" id="SSF53448">
    <property type="entry name" value="Nucleotide-diphospho-sugar transferases"/>
    <property type="match status" value="1"/>
</dbReference>
<reference evidence="7" key="1">
    <citation type="journal article" date="2014" name="Front. Microbiol.">
        <title>High frequency of phylogenetically diverse reductive dehalogenase-homologous genes in deep subseafloor sedimentary metagenomes.</title>
        <authorList>
            <person name="Kawai M."/>
            <person name="Futagami T."/>
            <person name="Toyoda A."/>
            <person name="Takaki Y."/>
            <person name="Nishi S."/>
            <person name="Hori S."/>
            <person name="Arai W."/>
            <person name="Tsubouchi T."/>
            <person name="Morono Y."/>
            <person name="Uchiyama I."/>
            <person name="Ito T."/>
            <person name="Fujiyama A."/>
            <person name="Inagaki F."/>
            <person name="Takami H."/>
        </authorList>
    </citation>
    <scope>NUCLEOTIDE SEQUENCE</scope>
    <source>
        <strain evidence="7">Expedition CK06-06</strain>
    </source>
</reference>